<protein>
    <submittedName>
        <fullName evidence="2">Uncharacterized protein</fullName>
    </submittedName>
</protein>
<dbReference type="EMBL" id="CP010429">
    <property type="protein sequence ID" value="AKD58606.1"/>
    <property type="molecule type" value="Genomic_DNA"/>
</dbReference>
<dbReference type="KEGG" id="srd:SD10_17655"/>
<evidence type="ECO:0000256" key="1">
    <source>
        <dbReference type="SAM" id="MobiDB-lite"/>
    </source>
</evidence>
<dbReference type="OrthoDB" id="4868388at2"/>
<keyword evidence="3" id="KW-1185">Reference proteome</keyword>
<dbReference type="InterPro" id="IPR046489">
    <property type="entry name" value="DUF6582"/>
</dbReference>
<name>A0A0E3VAS9_9BACT</name>
<sequence length="85" mass="9912">MATDSKIDRRDDVNPKEGEHKYGDVDFADRTNKKYPIDTPEHVRAAWNYINHKDNAAKYDADEVNVIKDRIRKAAKKHDVTIDEE</sequence>
<organism evidence="2 3">
    <name type="scientific">Spirosoma radiotolerans</name>
    <dbReference type="NCBI Taxonomy" id="1379870"/>
    <lineage>
        <taxon>Bacteria</taxon>
        <taxon>Pseudomonadati</taxon>
        <taxon>Bacteroidota</taxon>
        <taxon>Cytophagia</taxon>
        <taxon>Cytophagales</taxon>
        <taxon>Cytophagaceae</taxon>
        <taxon>Spirosoma</taxon>
    </lineage>
</organism>
<evidence type="ECO:0000313" key="3">
    <source>
        <dbReference type="Proteomes" id="UP000033054"/>
    </source>
</evidence>
<dbReference type="AlphaFoldDB" id="A0A0E3VAS9"/>
<gene>
    <name evidence="2" type="ORF">SD10_17655</name>
</gene>
<dbReference type="Proteomes" id="UP000033054">
    <property type="component" value="Chromosome"/>
</dbReference>
<dbReference type="HOGENOM" id="CLU_2507796_0_0_10"/>
<reference evidence="2 3" key="1">
    <citation type="journal article" date="2014" name="Curr. Microbiol.">
        <title>Spirosoma radiotolerans sp. nov., a gamma-radiation-resistant bacterium isolated from gamma ray-irradiated soil.</title>
        <authorList>
            <person name="Lee J.J."/>
            <person name="Srinivasan S."/>
            <person name="Lim S."/>
            <person name="Joe M."/>
            <person name="Im S."/>
            <person name="Bae S.I."/>
            <person name="Park K.R."/>
            <person name="Han J.H."/>
            <person name="Park S.H."/>
            <person name="Joo B.M."/>
            <person name="Park S.J."/>
            <person name="Kim M.K."/>
        </authorList>
    </citation>
    <scope>NUCLEOTIDE SEQUENCE [LARGE SCALE GENOMIC DNA]</scope>
    <source>
        <strain evidence="2 3">DG5A</strain>
    </source>
</reference>
<accession>A0A0E3VAS9</accession>
<proteinExistence type="predicted"/>
<dbReference type="Pfam" id="PF20223">
    <property type="entry name" value="DUF6582"/>
    <property type="match status" value="1"/>
</dbReference>
<evidence type="ECO:0000313" key="2">
    <source>
        <dbReference type="EMBL" id="AKD58606.1"/>
    </source>
</evidence>
<feature type="region of interest" description="Disordered" evidence="1">
    <location>
        <begin position="1"/>
        <end position="31"/>
    </location>
</feature>
<dbReference type="PATRIC" id="fig|1379870.5.peg.3825"/>